<dbReference type="InterPro" id="IPR023296">
    <property type="entry name" value="Glyco_hydro_beta-prop_sf"/>
</dbReference>
<evidence type="ECO:0000313" key="9">
    <source>
        <dbReference type="Proteomes" id="UP000824229"/>
    </source>
</evidence>
<organism evidence="8 9">
    <name type="scientific">Candidatus Cellulosilyticum pullistercoris</name>
    <dbReference type="NCBI Taxonomy" id="2838521"/>
    <lineage>
        <taxon>Bacteria</taxon>
        <taxon>Bacillati</taxon>
        <taxon>Bacillota</taxon>
        <taxon>Clostridia</taxon>
        <taxon>Lachnospirales</taxon>
        <taxon>Cellulosilyticaceae</taxon>
        <taxon>Cellulosilyticum</taxon>
    </lineage>
</organism>
<dbReference type="Pfam" id="PF17851">
    <property type="entry name" value="GH43_C2"/>
    <property type="match status" value="1"/>
</dbReference>
<dbReference type="InterPro" id="IPR041542">
    <property type="entry name" value="GH43_C2"/>
</dbReference>
<reference evidence="8" key="2">
    <citation type="submission" date="2021-04" db="EMBL/GenBank/DDBJ databases">
        <authorList>
            <person name="Gilroy R."/>
        </authorList>
    </citation>
    <scope>NUCLEOTIDE SEQUENCE</scope>
    <source>
        <strain evidence="8">B5-657</strain>
    </source>
</reference>
<name>A0A9E2KCE7_9FIRM</name>
<dbReference type="Gene3D" id="2.115.10.20">
    <property type="entry name" value="Glycosyl hydrolase domain, family 43"/>
    <property type="match status" value="1"/>
</dbReference>
<keyword evidence="3 6" id="KW-0326">Glycosidase</keyword>
<evidence type="ECO:0000256" key="1">
    <source>
        <dbReference type="ARBA" id="ARBA00009865"/>
    </source>
</evidence>
<dbReference type="Proteomes" id="UP000824229">
    <property type="component" value="Unassembled WGS sequence"/>
</dbReference>
<dbReference type="InterPro" id="IPR051795">
    <property type="entry name" value="Glycosyl_Hydrlase_43"/>
</dbReference>
<reference evidence="8" key="1">
    <citation type="journal article" date="2021" name="PeerJ">
        <title>Extensive microbial diversity within the chicken gut microbiome revealed by metagenomics and culture.</title>
        <authorList>
            <person name="Gilroy R."/>
            <person name="Ravi A."/>
            <person name="Getino M."/>
            <person name="Pursley I."/>
            <person name="Horton D.L."/>
            <person name="Alikhan N.F."/>
            <person name="Baker D."/>
            <person name="Gharbi K."/>
            <person name="Hall N."/>
            <person name="Watson M."/>
            <person name="Adriaenssens E.M."/>
            <person name="Foster-Nyarko E."/>
            <person name="Jarju S."/>
            <person name="Secka A."/>
            <person name="Antonio M."/>
            <person name="Oren A."/>
            <person name="Chaudhuri R.R."/>
            <person name="La Ragione R."/>
            <person name="Hildebrand F."/>
            <person name="Pallen M.J."/>
        </authorList>
    </citation>
    <scope>NUCLEOTIDE SEQUENCE</scope>
    <source>
        <strain evidence="8">B5-657</strain>
    </source>
</reference>
<accession>A0A9E2KCE7</accession>
<dbReference type="InterPro" id="IPR006710">
    <property type="entry name" value="Glyco_hydro_43"/>
</dbReference>
<feature type="active site" description="Proton acceptor" evidence="4">
    <location>
        <position position="22"/>
    </location>
</feature>
<gene>
    <name evidence="8" type="ORF">H9872_03795</name>
</gene>
<dbReference type="SUPFAM" id="SSF49899">
    <property type="entry name" value="Concanavalin A-like lectins/glucanases"/>
    <property type="match status" value="1"/>
</dbReference>
<evidence type="ECO:0000256" key="6">
    <source>
        <dbReference type="RuleBase" id="RU361187"/>
    </source>
</evidence>
<comment type="caution">
    <text evidence="8">The sequence shown here is derived from an EMBL/GenBank/DDBJ whole genome shotgun (WGS) entry which is preliminary data.</text>
</comment>
<evidence type="ECO:0000259" key="7">
    <source>
        <dbReference type="Pfam" id="PF17851"/>
    </source>
</evidence>
<dbReference type="Gene3D" id="2.60.120.200">
    <property type="match status" value="1"/>
</dbReference>
<keyword evidence="2 6" id="KW-0378">Hydrolase</keyword>
<evidence type="ECO:0000256" key="3">
    <source>
        <dbReference type="ARBA" id="ARBA00023295"/>
    </source>
</evidence>
<dbReference type="SUPFAM" id="SSF75005">
    <property type="entry name" value="Arabinanase/levansucrase/invertase"/>
    <property type="match status" value="1"/>
</dbReference>
<dbReference type="GO" id="GO:0004553">
    <property type="term" value="F:hydrolase activity, hydrolyzing O-glycosyl compounds"/>
    <property type="evidence" value="ECO:0007669"/>
    <property type="project" value="InterPro"/>
</dbReference>
<evidence type="ECO:0000256" key="4">
    <source>
        <dbReference type="PIRSR" id="PIRSR606710-1"/>
    </source>
</evidence>
<dbReference type="GO" id="GO:0005975">
    <property type="term" value="P:carbohydrate metabolic process"/>
    <property type="evidence" value="ECO:0007669"/>
    <property type="project" value="InterPro"/>
</dbReference>
<comment type="similarity">
    <text evidence="1 6">Belongs to the glycosyl hydrolase 43 family.</text>
</comment>
<evidence type="ECO:0000256" key="2">
    <source>
        <dbReference type="ARBA" id="ARBA00022801"/>
    </source>
</evidence>
<dbReference type="AlphaFoldDB" id="A0A9E2KCE7"/>
<dbReference type="PANTHER" id="PTHR42812">
    <property type="entry name" value="BETA-XYLOSIDASE"/>
    <property type="match status" value="1"/>
</dbReference>
<dbReference type="EMBL" id="JAHLFQ010000075">
    <property type="protein sequence ID" value="MBU3803861.1"/>
    <property type="molecule type" value="Genomic_DNA"/>
</dbReference>
<evidence type="ECO:0000256" key="5">
    <source>
        <dbReference type="PIRSR" id="PIRSR606710-2"/>
    </source>
</evidence>
<feature type="active site" description="Proton donor" evidence="4">
    <location>
        <position position="187"/>
    </location>
</feature>
<dbReference type="CDD" id="cd09001">
    <property type="entry name" value="GH43_FsAxh1-like"/>
    <property type="match status" value="1"/>
</dbReference>
<dbReference type="Pfam" id="PF04616">
    <property type="entry name" value="Glyco_hydro_43"/>
    <property type="match status" value="1"/>
</dbReference>
<dbReference type="PANTHER" id="PTHR42812:SF12">
    <property type="entry name" value="BETA-XYLOSIDASE-RELATED"/>
    <property type="match status" value="1"/>
</dbReference>
<feature type="domain" description="Beta-xylosidase C-terminal Concanavalin A-like" evidence="7">
    <location>
        <begin position="316"/>
        <end position="510"/>
    </location>
</feature>
<sequence length="515" mass="58533">MWTSDLGNGNYKNPIVYADYSDPDVIRVGEDFFMTASSFNFSPGLPILHSKDLVNWKVVNYAIERMPYPQYDLPQHGKGVWAPALRYHDGEFYIYFGAPDEGVFMVKTKDPFGKWEEPVLVKAANGWIDTCPFWDEDGKAYLVHAFAKSRCGVKSILHINQMSPDGKSLLDEGTLVVDGRMDNPTIEGPKLYKRNGYYYIFAPAGGVERGWQMVYRSKNIYGPYEERVTLAKGDTPINGPHQGGYVELESGESWFIHFQDLEPYGRILHLQPMRWVDDWPEMGENVNADGLGQPVLVHKKPNVGKTYPITVPETDDDFDGDKLGLQWQWQANYSRNWYSLEDSKMKLYTRKFVSESIHTLYELPNLLTQMIQMPVFDATVKVTLAADKVKDQCGLALTGKAYHYVSLIHEADGNYVQFVQGEGAFERIKIKRKVDTDTIYLRASMYNEHNVLEDGIGQLSYSIDGEHFEKIGLPFYTLPGGWVGSKIGLFATNFAENDSKGHGAFDYIKIEEGNK</sequence>
<dbReference type="InterPro" id="IPR013320">
    <property type="entry name" value="ConA-like_dom_sf"/>
</dbReference>
<protein>
    <submittedName>
        <fullName evidence="8">Glycoside hydrolase 43 family protein</fullName>
    </submittedName>
</protein>
<feature type="site" description="Important for catalytic activity, responsible for pKa modulation of the active site Glu and correct orientation of both the proton donor and substrate" evidence="5">
    <location>
        <position position="129"/>
    </location>
</feature>
<evidence type="ECO:0000313" key="8">
    <source>
        <dbReference type="EMBL" id="MBU3803861.1"/>
    </source>
</evidence>
<proteinExistence type="inferred from homology"/>